<keyword evidence="8" id="KW-1185">Reference proteome</keyword>
<dbReference type="GO" id="GO:0005737">
    <property type="term" value="C:cytoplasm"/>
    <property type="evidence" value="ECO:0007669"/>
    <property type="project" value="TreeGrafter"/>
</dbReference>
<evidence type="ECO:0000259" key="6">
    <source>
        <dbReference type="PROSITE" id="PS50011"/>
    </source>
</evidence>
<keyword evidence="4" id="KW-0418">Kinase</keyword>
<evidence type="ECO:0000256" key="1">
    <source>
        <dbReference type="ARBA" id="ARBA00006529"/>
    </source>
</evidence>
<keyword evidence="3" id="KW-0547">Nucleotide-binding</keyword>
<evidence type="ECO:0000313" key="7">
    <source>
        <dbReference type="EMBL" id="KDP40886.1"/>
    </source>
</evidence>
<dbReference type="InterPro" id="IPR011009">
    <property type="entry name" value="Kinase-like_dom_sf"/>
</dbReference>
<evidence type="ECO:0000256" key="2">
    <source>
        <dbReference type="ARBA" id="ARBA00022679"/>
    </source>
</evidence>
<proteinExistence type="inferred from homology"/>
<feature type="domain" description="Protein kinase" evidence="6">
    <location>
        <begin position="1"/>
        <end position="130"/>
    </location>
</feature>
<dbReference type="PANTHER" id="PTHR48016">
    <property type="entry name" value="MAP KINASE KINASE KINASE SSK2-RELATED-RELATED"/>
    <property type="match status" value="1"/>
</dbReference>
<dbReference type="OrthoDB" id="266718at2759"/>
<sequence length="147" mass="16330">MKCANILLTNNGGLKIADFGLTNLQNLLKAGRGIPAWSAPEFIDTKRQGEYGLTKADIWSLGCTVLEMLTEKLPYSGLETWSIWYRIGQGIPPSISDSLSDNSRNFIQKCLQVNLKERPTASQLLEHPFVKVTATCSSTCQANYYCH</sequence>
<evidence type="ECO:0000313" key="8">
    <source>
        <dbReference type="Proteomes" id="UP000027138"/>
    </source>
</evidence>
<gene>
    <name evidence="7" type="ORF">JCGZ_24885</name>
</gene>
<evidence type="ECO:0000256" key="3">
    <source>
        <dbReference type="ARBA" id="ARBA00022741"/>
    </source>
</evidence>
<evidence type="ECO:0000256" key="4">
    <source>
        <dbReference type="ARBA" id="ARBA00022777"/>
    </source>
</evidence>
<keyword evidence="5" id="KW-0067">ATP-binding</keyword>
<dbReference type="SUPFAM" id="SSF56112">
    <property type="entry name" value="Protein kinase-like (PK-like)"/>
    <property type="match status" value="1"/>
</dbReference>
<dbReference type="AlphaFoldDB" id="A0A067KXF5"/>
<organism evidence="7 8">
    <name type="scientific">Jatropha curcas</name>
    <name type="common">Barbados nut</name>
    <dbReference type="NCBI Taxonomy" id="180498"/>
    <lineage>
        <taxon>Eukaryota</taxon>
        <taxon>Viridiplantae</taxon>
        <taxon>Streptophyta</taxon>
        <taxon>Embryophyta</taxon>
        <taxon>Tracheophyta</taxon>
        <taxon>Spermatophyta</taxon>
        <taxon>Magnoliopsida</taxon>
        <taxon>eudicotyledons</taxon>
        <taxon>Gunneridae</taxon>
        <taxon>Pentapetalae</taxon>
        <taxon>rosids</taxon>
        <taxon>fabids</taxon>
        <taxon>Malpighiales</taxon>
        <taxon>Euphorbiaceae</taxon>
        <taxon>Crotonoideae</taxon>
        <taxon>Jatropheae</taxon>
        <taxon>Jatropha</taxon>
    </lineage>
</organism>
<dbReference type="PANTHER" id="PTHR48016:SF61">
    <property type="entry name" value="PROTEIN KINASE DOMAIN-CONTAINING PROTEIN"/>
    <property type="match status" value="1"/>
</dbReference>
<evidence type="ECO:0000256" key="5">
    <source>
        <dbReference type="ARBA" id="ARBA00022840"/>
    </source>
</evidence>
<dbReference type="InterPro" id="IPR000719">
    <property type="entry name" value="Prot_kinase_dom"/>
</dbReference>
<reference evidence="7 8" key="1">
    <citation type="journal article" date="2014" name="PLoS ONE">
        <title>Global Analysis of Gene Expression Profiles in Physic Nut (Jatropha curcas L.) Seedlings Exposed to Salt Stress.</title>
        <authorList>
            <person name="Zhang L."/>
            <person name="Zhang C."/>
            <person name="Wu P."/>
            <person name="Chen Y."/>
            <person name="Li M."/>
            <person name="Jiang H."/>
            <person name="Wu G."/>
        </authorList>
    </citation>
    <scope>NUCLEOTIDE SEQUENCE [LARGE SCALE GENOMIC DNA]</scope>
    <source>
        <strain evidence="8">cv. GZQX0401</strain>
        <tissue evidence="7">Young leaves</tissue>
    </source>
</reference>
<comment type="similarity">
    <text evidence="1">Belongs to the protein kinase superfamily. STE Ser/Thr protein kinase family. MAP kinase kinase kinase subfamily.</text>
</comment>
<dbReference type="Pfam" id="PF00069">
    <property type="entry name" value="Pkinase"/>
    <property type="match status" value="1"/>
</dbReference>
<dbReference type="SMART" id="SM00220">
    <property type="entry name" value="S_TKc"/>
    <property type="match status" value="1"/>
</dbReference>
<dbReference type="EMBL" id="KK914327">
    <property type="protein sequence ID" value="KDP40886.1"/>
    <property type="molecule type" value="Genomic_DNA"/>
</dbReference>
<name>A0A067KXF5_JATCU</name>
<dbReference type="KEGG" id="jcu:105631565"/>
<keyword evidence="2" id="KW-0808">Transferase</keyword>
<dbReference type="Gene3D" id="1.10.510.10">
    <property type="entry name" value="Transferase(Phosphotransferase) domain 1"/>
    <property type="match status" value="1"/>
</dbReference>
<dbReference type="Proteomes" id="UP000027138">
    <property type="component" value="Unassembled WGS sequence"/>
</dbReference>
<protein>
    <recommendedName>
        <fullName evidence="6">Protein kinase domain-containing protein</fullName>
    </recommendedName>
</protein>
<accession>A0A067KXF5</accession>
<dbReference type="GO" id="GO:0005524">
    <property type="term" value="F:ATP binding"/>
    <property type="evidence" value="ECO:0007669"/>
    <property type="project" value="UniProtKB-KW"/>
</dbReference>
<dbReference type="STRING" id="180498.A0A067KXF5"/>
<dbReference type="PROSITE" id="PS50011">
    <property type="entry name" value="PROTEIN_KINASE_DOM"/>
    <property type="match status" value="1"/>
</dbReference>
<dbReference type="InterPro" id="IPR050538">
    <property type="entry name" value="MAP_kinase_kinase_kinase"/>
</dbReference>
<dbReference type="GO" id="GO:0004709">
    <property type="term" value="F:MAP kinase kinase kinase activity"/>
    <property type="evidence" value="ECO:0007669"/>
    <property type="project" value="TreeGrafter"/>
</dbReference>